<evidence type="ECO:0000313" key="3">
    <source>
        <dbReference type="EMBL" id="KAF5388601.1"/>
    </source>
</evidence>
<protein>
    <recommendedName>
        <fullName evidence="2">Arrestin C-terminal-like domain-containing protein</fullName>
    </recommendedName>
</protein>
<proteinExistence type="predicted"/>
<dbReference type="OrthoDB" id="298939at2759"/>
<dbReference type="SUPFAM" id="SSF81296">
    <property type="entry name" value="E set domains"/>
    <property type="match status" value="1"/>
</dbReference>
<dbReference type="InterPro" id="IPR014752">
    <property type="entry name" value="Arrestin-like_C"/>
</dbReference>
<evidence type="ECO:0000259" key="2">
    <source>
        <dbReference type="SMART" id="SM01017"/>
    </source>
</evidence>
<feature type="region of interest" description="Disordered" evidence="1">
    <location>
        <begin position="430"/>
        <end position="458"/>
    </location>
</feature>
<reference evidence="3 4" key="1">
    <citation type="journal article" date="2020" name="ISME J.">
        <title>Uncovering the hidden diversity of litter-decomposition mechanisms in mushroom-forming fungi.</title>
        <authorList>
            <person name="Floudas D."/>
            <person name="Bentzer J."/>
            <person name="Ahren D."/>
            <person name="Johansson T."/>
            <person name="Persson P."/>
            <person name="Tunlid A."/>
        </authorList>
    </citation>
    <scope>NUCLEOTIDE SEQUENCE [LARGE SCALE GENOMIC DNA]</scope>
    <source>
        <strain evidence="3 4">CBS 406.79</strain>
    </source>
</reference>
<feature type="domain" description="Arrestin C-terminal-like" evidence="2">
    <location>
        <begin position="201"/>
        <end position="361"/>
    </location>
</feature>
<keyword evidence="4" id="KW-1185">Reference proteome</keyword>
<feature type="compositionally biased region" description="Polar residues" evidence="1">
    <location>
        <begin position="719"/>
        <end position="734"/>
    </location>
</feature>
<feature type="compositionally biased region" description="Polar residues" evidence="1">
    <location>
        <begin position="599"/>
        <end position="618"/>
    </location>
</feature>
<evidence type="ECO:0000256" key="1">
    <source>
        <dbReference type="SAM" id="MobiDB-lite"/>
    </source>
</evidence>
<dbReference type="SMART" id="SM01017">
    <property type="entry name" value="Arrestin_C"/>
    <property type="match status" value="1"/>
</dbReference>
<dbReference type="InterPro" id="IPR011022">
    <property type="entry name" value="Arrestin_C-like"/>
</dbReference>
<gene>
    <name evidence="3" type="ORF">D9757_004665</name>
</gene>
<sequence length="763" mass="83806">MPIGSLSATFLEQAKPRARVEVDVIPATSIFVQGSHVNGTVKIRIRPRSRSESKVLISDGKIRVVGFECIQNEEKRHTFYQQSVLLSEASPSAETLYSSPPDNEGFYSAQDGVHVLPFSMYLVLEGGEGTPKGTISPHAGIAIRYILMISVKVREVETDKCSIAHFYRDCEIWPRLKPSTVLAPAAKPIHESAAKTLFMGGSGTVGLSAGIHRLCWVAGQQCCVRVRVINKSKKTIRSLTLTLLRSTVTYKPNPSLDVDGSEEHDADACQTSTVQKQVAENVLEMGQREPTRGHASAKGWWTGIASGETREFYFFLSLPSDAVTIPRSRLLEVFYNVRVTISAGVLASNLYVLLPIHIINFLSLDSPPTFPSEGNKHEESLHLSALNFVEENAFEPHTRGLEPLSEGNPENFDPYEGQFYPETNNEFVPGLSSSSSHSSVPDRICSEGDGVQPDRLDDVTACDDDDEFVRRAITTLRVDSKYAECGGRFADLYCTSITDPSGNDDGEKAPEKYDGATLKANSRDSSSHSSVSNLARPDQARPRGPSSFAKRVQQKLQVQDDYSHLKILTDITSCDASQNPHDQSELLDHDQTKVVAAANQPSTPEYYTTSRQRSSTAGFYSRPRHANPDEIELFDAEKPFDDGTTPRSPFAEVSRKASELSPPILVSKNNLHPGRDVYGESFEADADISQMQAQLAQDGVTKQMRHGLVQRRSHPLVSTPPNSGSDRATPTNAPRASEAPAAGNSVKDRIRMLEERSRAVKES</sequence>
<feature type="region of interest" description="Disordered" evidence="1">
    <location>
        <begin position="598"/>
        <end position="659"/>
    </location>
</feature>
<name>A0A8H5HSU9_9AGAR</name>
<accession>A0A8H5HSU9</accession>
<organism evidence="3 4">
    <name type="scientific">Collybiopsis confluens</name>
    <dbReference type="NCBI Taxonomy" id="2823264"/>
    <lineage>
        <taxon>Eukaryota</taxon>
        <taxon>Fungi</taxon>
        <taxon>Dikarya</taxon>
        <taxon>Basidiomycota</taxon>
        <taxon>Agaricomycotina</taxon>
        <taxon>Agaricomycetes</taxon>
        <taxon>Agaricomycetidae</taxon>
        <taxon>Agaricales</taxon>
        <taxon>Marasmiineae</taxon>
        <taxon>Omphalotaceae</taxon>
        <taxon>Collybiopsis</taxon>
    </lineage>
</organism>
<feature type="region of interest" description="Disordered" evidence="1">
    <location>
        <begin position="693"/>
        <end position="749"/>
    </location>
</feature>
<dbReference type="Gene3D" id="2.60.40.640">
    <property type="match status" value="1"/>
</dbReference>
<comment type="caution">
    <text evidence="3">The sequence shown here is derived from an EMBL/GenBank/DDBJ whole genome shotgun (WGS) entry which is preliminary data.</text>
</comment>
<dbReference type="Proteomes" id="UP000518752">
    <property type="component" value="Unassembled WGS sequence"/>
</dbReference>
<feature type="compositionally biased region" description="Basic residues" evidence="1">
    <location>
        <begin position="703"/>
        <end position="714"/>
    </location>
</feature>
<dbReference type="Pfam" id="PF02752">
    <property type="entry name" value="Arrestin_C"/>
    <property type="match status" value="1"/>
</dbReference>
<dbReference type="AlphaFoldDB" id="A0A8H5HSU9"/>
<feature type="region of interest" description="Disordered" evidence="1">
    <location>
        <begin position="518"/>
        <end position="552"/>
    </location>
</feature>
<evidence type="ECO:0000313" key="4">
    <source>
        <dbReference type="Proteomes" id="UP000518752"/>
    </source>
</evidence>
<dbReference type="InterPro" id="IPR014756">
    <property type="entry name" value="Ig_E-set"/>
</dbReference>
<dbReference type="EMBL" id="JAACJN010000029">
    <property type="protein sequence ID" value="KAF5388601.1"/>
    <property type="molecule type" value="Genomic_DNA"/>
</dbReference>